<evidence type="ECO:0000313" key="7">
    <source>
        <dbReference type="EMBL" id="KDO45536.1"/>
    </source>
</evidence>
<dbReference type="GO" id="GO:0000976">
    <property type="term" value="F:transcription cis-regulatory region binding"/>
    <property type="evidence" value="ECO:0007669"/>
    <property type="project" value="UniProtKB-ARBA"/>
</dbReference>
<reference evidence="7 8" key="1">
    <citation type="submission" date="2014-04" db="EMBL/GenBank/DDBJ databases">
        <authorList>
            <consortium name="International Citrus Genome Consortium"/>
            <person name="Gmitter F."/>
            <person name="Chen C."/>
            <person name="Farmerie W."/>
            <person name="Harkins T."/>
            <person name="Desany B."/>
            <person name="Mohiuddin M."/>
            <person name="Kodira C."/>
            <person name="Borodovsky M."/>
            <person name="Lomsadze A."/>
            <person name="Burns P."/>
            <person name="Jenkins J."/>
            <person name="Prochnik S."/>
            <person name="Shu S."/>
            <person name="Chapman J."/>
            <person name="Pitluck S."/>
            <person name="Schmutz J."/>
            <person name="Rokhsar D."/>
        </authorList>
    </citation>
    <scope>NUCLEOTIDE SEQUENCE</scope>
</reference>
<feature type="domain" description="NAC" evidence="6">
    <location>
        <begin position="18"/>
        <end position="175"/>
    </location>
</feature>
<dbReference type="GO" id="GO:0006355">
    <property type="term" value="P:regulation of DNA-templated transcription"/>
    <property type="evidence" value="ECO:0007669"/>
    <property type="project" value="InterPro"/>
</dbReference>
<evidence type="ECO:0000256" key="2">
    <source>
        <dbReference type="ARBA" id="ARBA00023125"/>
    </source>
</evidence>
<dbReference type="Gene3D" id="2.170.150.80">
    <property type="entry name" value="NAC domain"/>
    <property type="match status" value="1"/>
</dbReference>
<evidence type="ECO:0000256" key="4">
    <source>
        <dbReference type="ARBA" id="ARBA00023242"/>
    </source>
</evidence>
<keyword evidence="3" id="KW-0804">Transcription</keyword>
<keyword evidence="2" id="KW-0238">DNA-binding</keyword>
<dbReference type="SUPFAM" id="SSF101941">
    <property type="entry name" value="NAC domain"/>
    <property type="match status" value="1"/>
</dbReference>
<dbReference type="Pfam" id="PF02365">
    <property type="entry name" value="NAM"/>
    <property type="match status" value="1"/>
</dbReference>
<evidence type="ECO:0000313" key="8">
    <source>
        <dbReference type="Proteomes" id="UP000027120"/>
    </source>
</evidence>
<dbReference type="SMR" id="A0A067E3R2"/>
<evidence type="ECO:0000256" key="5">
    <source>
        <dbReference type="SAM" id="MobiDB-lite"/>
    </source>
</evidence>
<evidence type="ECO:0000256" key="1">
    <source>
        <dbReference type="ARBA" id="ARBA00023015"/>
    </source>
</evidence>
<dbReference type="InterPro" id="IPR036093">
    <property type="entry name" value="NAC_dom_sf"/>
</dbReference>
<dbReference type="PaxDb" id="2711-XP_006479052.1"/>
<evidence type="ECO:0000259" key="6">
    <source>
        <dbReference type="PROSITE" id="PS51005"/>
    </source>
</evidence>
<keyword evidence="8" id="KW-1185">Reference proteome</keyword>
<dbReference type="Proteomes" id="UP000027120">
    <property type="component" value="Unassembled WGS sequence"/>
</dbReference>
<feature type="region of interest" description="Disordered" evidence="5">
    <location>
        <begin position="315"/>
        <end position="351"/>
    </location>
</feature>
<dbReference type="GO" id="GO:0005634">
    <property type="term" value="C:nucleus"/>
    <property type="evidence" value="ECO:0007669"/>
    <property type="project" value="UniProtKB-ARBA"/>
</dbReference>
<evidence type="ECO:0000256" key="3">
    <source>
        <dbReference type="ARBA" id="ARBA00023163"/>
    </source>
</evidence>
<dbReference type="InterPro" id="IPR003441">
    <property type="entry name" value="NAC-dom"/>
</dbReference>
<sequence length="387" mass="43066">MEEAVVDQHNHRQGVIDLPPGFRFHPTDEEIITHYLTEKVMNTSFSACAIGEVDLNKSEPWDLPSKAKMGEKEFYFFCQRDRKYPTGMRTNRATEAGYWKATGKDKEIYKGNKGGVGGGGLVGMKKTLVFYKGRAPKGEKTNWVMHEYRLEGKFSYYNLPKAAKDEWVVCRVFHKNIGGGIKKIPIPGLPMNSSFGDDFFANYASLPPLMDPPGSSSFGNGGHQNEFKPMNTASTSSRSYNIPADNQNFLQPHQIPIQNQIFSYHQNNNNPNPGYLHQGTIRSSTGAISSLMGAGFEGNGDGQAILRALASTSHHHQQHNLESSSQCKVEQFSSNQSMISRSQDTGLSTDMNTTTEISSVVSKQDNKSYDQDLDATSIAELDSFWDY</sequence>
<organism evidence="7 8">
    <name type="scientific">Citrus sinensis</name>
    <name type="common">Sweet orange</name>
    <name type="synonym">Citrus aurantium var. sinensis</name>
    <dbReference type="NCBI Taxonomy" id="2711"/>
    <lineage>
        <taxon>Eukaryota</taxon>
        <taxon>Viridiplantae</taxon>
        <taxon>Streptophyta</taxon>
        <taxon>Embryophyta</taxon>
        <taxon>Tracheophyta</taxon>
        <taxon>Spermatophyta</taxon>
        <taxon>Magnoliopsida</taxon>
        <taxon>eudicotyledons</taxon>
        <taxon>Gunneridae</taxon>
        <taxon>Pentapetalae</taxon>
        <taxon>rosids</taxon>
        <taxon>malvids</taxon>
        <taxon>Sapindales</taxon>
        <taxon>Rutaceae</taxon>
        <taxon>Aurantioideae</taxon>
        <taxon>Citrus</taxon>
    </lineage>
</organism>
<gene>
    <name evidence="7" type="ORF">CISIN_1g016542mg</name>
</gene>
<dbReference type="EMBL" id="KK785247">
    <property type="protein sequence ID" value="KDO45536.1"/>
    <property type="molecule type" value="Genomic_DNA"/>
</dbReference>
<dbReference type="eggNOG" id="ENOG502QSPY">
    <property type="taxonomic scope" value="Eukaryota"/>
</dbReference>
<dbReference type="PROSITE" id="PS51005">
    <property type="entry name" value="NAC"/>
    <property type="match status" value="1"/>
</dbReference>
<protein>
    <recommendedName>
        <fullName evidence="6">NAC domain-containing protein</fullName>
    </recommendedName>
</protein>
<dbReference type="PANTHER" id="PTHR31744">
    <property type="entry name" value="PROTEIN CUP-SHAPED COTYLEDON 2-RELATED"/>
    <property type="match status" value="1"/>
</dbReference>
<name>A0A067E3R2_CITSI</name>
<dbReference type="PANTHER" id="PTHR31744:SF92">
    <property type="entry name" value="NAC DOMAIN-CONTAINING PROTEIN 87"/>
    <property type="match status" value="1"/>
</dbReference>
<dbReference type="FunFam" id="2.170.150.80:FF:000006">
    <property type="entry name" value="NAC domain-containing protein 100-like"/>
    <property type="match status" value="1"/>
</dbReference>
<keyword evidence="4" id="KW-0539">Nucleus</keyword>
<proteinExistence type="predicted"/>
<dbReference type="STRING" id="2711.A0A067E3R2"/>
<keyword evidence="1" id="KW-0805">Transcription regulation</keyword>
<accession>A0A067E3R2</accession>
<dbReference type="AlphaFoldDB" id="A0A067E3R2"/>
<feature type="compositionally biased region" description="Polar residues" evidence="5">
    <location>
        <begin position="320"/>
        <end position="351"/>
    </location>
</feature>